<dbReference type="AlphaFoldDB" id="A0A0E0C5U4"/>
<dbReference type="EnsemblPlants" id="OMERI01G23630.1">
    <property type="protein sequence ID" value="OMERI01G23630.1"/>
    <property type="gene ID" value="OMERI01G23630"/>
</dbReference>
<sequence length="88" mass="9936">MVQQQEGSMPQQQQGMAVAGQTLLLHAMALPIVIPKLLMEESTVMAAAQQRYNKDASGWKRRRRGRQEDEDDDIQGKTKSHGKVNIYL</sequence>
<name>A0A0E0C5U4_9ORYZ</name>
<reference evidence="2" key="1">
    <citation type="submission" date="2015-04" db="UniProtKB">
        <authorList>
            <consortium name="EnsemblPlants"/>
        </authorList>
    </citation>
    <scope>IDENTIFICATION</scope>
</reference>
<accession>A0A0E0C5U4</accession>
<reference evidence="2" key="2">
    <citation type="submission" date="2018-05" db="EMBL/GenBank/DDBJ databases">
        <title>OmerRS3 (Oryza meridionalis Reference Sequence Version 3).</title>
        <authorList>
            <person name="Zhang J."/>
            <person name="Kudrna D."/>
            <person name="Lee S."/>
            <person name="Talag J."/>
            <person name="Welchert J."/>
            <person name="Wing R.A."/>
        </authorList>
    </citation>
    <scope>NUCLEOTIDE SEQUENCE [LARGE SCALE GENOMIC DNA]</scope>
    <source>
        <strain evidence="2">cv. OR44</strain>
    </source>
</reference>
<organism evidence="2">
    <name type="scientific">Oryza meridionalis</name>
    <dbReference type="NCBI Taxonomy" id="40149"/>
    <lineage>
        <taxon>Eukaryota</taxon>
        <taxon>Viridiplantae</taxon>
        <taxon>Streptophyta</taxon>
        <taxon>Embryophyta</taxon>
        <taxon>Tracheophyta</taxon>
        <taxon>Spermatophyta</taxon>
        <taxon>Magnoliopsida</taxon>
        <taxon>Liliopsida</taxon>
        <taxon>Poales</taxon>
        <taxon>Poaceae</taxon>
        <taxon>BOP clade</taxon>
        <taxon>Oryzoideae</taxon>
        <taxon>Oryzeae</taxon>
        <taxon>Oryzinae</taxon>
        <taxon>Oryza</taxon>
    </lineage>
</organism>
<evidence type="ECO:0000313" key="2">
    <source>
        <dbReference type="EnsemblPlants" id="OMERI01G23630.1"/>
    </source>
</evidence>
<dbReference type="Gramene" id="OMERI01G23630.1">
    <property type="protein sequence ID" value="OMERI01G23630.1"/>
    <property type="gene ID" value="OMERI01G23630"/>
</dbReference>
<protein>
    <submittedName>
        <fullName evidence="2">Uncharacterized protein</fullName>
    </submittedName>
</protein>
<feature type="region of interest" description="Disordered" evidence="1">
    <location>
        <begin position="50"/>
        <end position="81"/>
    </location>
</feature>
<keyword evidence="3" id="KW-1185">Reference proteome</keyword>
<evidence type="ECO:0000256" key="1">
    <source>
        <dbReference type="SAM" id="MobiDB-lite"/>
    </source>
</evidence>
<evidence type="ECO:0000313" key="3">
    <source>
        <dbReference type="Proteomes" id="UP000008021"/>
    </source>
</evidence>
<dbReference type="Proteomes" id="UP000008021">
    <property type="component" value="Chromosome 1"/>
</dbReference>
<proteinExistence type="predicted"/>
<dbReference type="HOGENOM" id="CLU_2472808_0_0_1"/>